<evidence type="ECO:0000313" key="2">
    <source>
        <dbReference type="EMBL" id="MDN4533047.1"/>
    </source>
</evidence>
<dbReference type="EMBL" id="PPQW01000020">
    <property type="protein sequence ID" value="PNZ68173.1"/>
    <property type="molecule type" value="Genomic_DNA"/>
</dbReference>
<dbReference type="Proteomes" id="UP001171687">
    <property type="component" value="Unassembled WGS sequence"/>
</dbReference>
<proteinExistence type="predicted"/>
<keyword evidence="1" id="KW-1133">Transmembrane helix</keyword>
<organism evidence="4 5">
    <name type="scientific">Staphylococcus auricularis</name>
    <dbReference type="NCBI Taxonomy" id="29379"/>
    <lineage>
        <taxon>Bacteria</taxon>
        <taxon>Bacillati</taxon>
        <taxon>Bacillota</taxon>
        <taxon>Bacilli</taxon>
        <taxon>Bacillales</taxon>
        <taxon>Staphylococcaceae</taxon>
        <taxon>Staphylococcus</taxon>
    </lineage>
</organism>
<comment type="caution">
    <text evidence="4">The sequence shown here is derived from an EMBL/GenBank/DDBJ whole genome shotgun (WGS) entry which is preliminary data.</text>
</comment>
<evidence type="ECO:0000313" key="5">
    <source>
        <dbReference type="Proteomes" id="UP000242470"/>
    </source>
</evidence>
<gene>
    <name evidence="4" type="ORF">CD158_04050</name>
    <name evidence="2" type="ORF">QYH67_05585</name>
    <name evidence="3" type="ORF">QYH67_07735</name>
</gene>
<dbReference type="EMBL" id="JAUHQC010000010">
    <property type="protein sequence ID" value="MDN4533451.1"/>
    <property type="molecule type" value="Genomic_DNA"/>
</dbReference>
<keyword evidence="1" id="KW-0472">Membrane</keyword>
<dbReference type="GeneID" id="64981004"/>
<evidence type="ECO:0000313" key="3">
    <source>
        <dbReference type="EMBL" id="MDN4533451.1"/>
    </source>
</evidence>
<name>A0AAP8TTG9_9STAP</name>
<dbReference type="NCBIfam" id="TIGR02185">
    <property type="entry name" value="Trep_Strep"/>
    <property type="match status" value="1"/>
</dbReference>
<keyword evidence="1" id="KW-0812">Transmembrane</keyword>
<feature type="transmembrane region" description="Helical" evidence="1">
    <location>
        <begin position="9"/>
        <end position="28"/>
    </location>
</feature>
<feature type="transmembrane region" description="Helical" evidence="1">
    <location>
        <begin position="34"/>
        <end position="54"/>
    </location>
</feature>
<reference evidence="2" key="2">
    <citation type="submission" date="2023-07" db="EMBL/GenBank/DDBJ databases">
        <title>Evaluation of the beneficial properties of pineapple isolates.</title>
        <authorList>
            <person name="Adefiranye O."/>
        </authorList>
    </citation>
    <scope>NUCLEOTIDE SEQUENCE</scope>
    <source>
        <strain evidence="2">PAPLE_T1</strain>
    </source>
</reference>
<evidence type="ECO:0000256" key="1">
    <source>
        <dbReference type="SAM" id="Phobius"/>
    </source>
</evidence>
<dbReference type="AlphaFoldDB" id="A0AAP8TTG9"/>
<dbReference type="RefSeq" id="WP_059106247.1">
    <property type="nucleotide sequence ID" value="NZ_AP024589.1"/>
</dbReference>
<dbReference type="Pfam" id="PF09605">
    <property type="entry name" value="Trep_Strep"/>
    <property type="match status" value="1"/>
</dbReference>
<protein>
    <submittedName>
        <fullName evidence="2">MptD family putative ECF transporter S component</fullName>
    </submittedName>
</protein>
<feature type="transmembrane region" description="Helical" evidence="1">
    <location>
        <begin position="157"/>
        <end position="178"/>
    </location>
</feature>
<dbReference type="InterPro" id="IPR011733">
    <property type="entry name" value="CHP02185_IM"/>
</dbReference>
<dbReference type="EMBL" id="JAUHQC010000009">
    <property type="protein sequence ID" value="MDN4533047.1"/>
    <property type="molecule type" value="Genomic_DNA"/>
</dbReference>
<feature type="transmembrane region" description="Helical" evidence="1">
    <location>
        <begin position="111"/>
        <end position="130"/>
    </location>
</feature>
<accession>A0AAP8TTG9</accession>
<reference evidence="4 5" key="1">
    <citation type="submission" date="2017-08" db="EMBL/GenBank/DDBJ databases">
        <title>Draft genome sequences of 64 type strains of genus Staph aureus.</title>
        <authorList>
            <person name="Cole K."/>
            <person name="Golubchik T."/>
            <person name="Russell J."/>
            <person name="Foster D."/>
            <person name="Llewelyn M."/>
            <person name="Wilson D."/>
            <person name="Crook D."/>
            <person name="Paul J."/>
        </authorList>
    </citation>
    <scope>NUCLEOTIDE SEQUENCE [LARGE SCALE GENOMIC DNA]</scope>
    <source>
        <strain evidence="4 5">NCTC 12101</strain>
    </source>
</reference>
<dbReference type="Proteomes" id="UP000242470">
    <property type="component" value="Unassembled WGS sequence"/>
</dbReference>
<evidence type="ECO:0000313" key="4">
    <source>
        <dbReference type="EMBL" id="PNZ68173.1"/>
    </source>
</evidence>
<sequence>MNKLTVKDLITVGIFTAIYIVLFFATSMVGYIPFLIPFLGFLCPIVCGIPFILYVMKINKFGMITLTGAILGIVFMAMGSGLILIPAGILFGFLADLLMKKGNYTNGKYITWGYVVFSLWIMGFFSRMYIARDAYMKETAQSYGQDYAATLEAVTPLWTLPVMAVLTVLGALIGAWLGKKMFSKHFKKAGLV</sequence>